<keyword evidence="7" id="KW-1185">Reference proteome</keyword>
<dbReference type="Pfam" id="PF00126">
    <property type="entry name" value="HTH_1"/>
    <property type="match status" value="1"/>
</dbReference>
<protein>
    <submittedName>
        <fullName evidence="6">LysR family transcriptional regulator</fullName>
    </submittedName>
</protein>
<evidence type="ECO:0000256" key="2">
    <source>
        <dbReference type="ARBA" id="ARBA00023015"/>
    </source>
</evidence>
<dbReference type="Gene3D" id="3.40.190.10">
    <property type="entry name" value="Periplasmic binding protein-like II"/>
    <property type="match status" value="2"/>
</dbReference>
<feature type="domain" description="HTH lysR-type" evidence="5">
    <location>
        <begin position="1"/>
        <end position="58"/>
    </location>
</feature>
<organism evidence="6 7">
    <name type="scientific">Pelosinus baikalensis</name>
    <dbReference type="NCBI Taxonomy" id="2892015"/>
    <lineage>
        <taxon>Bacteria</taxon>
        <taxon>Bacillati</taxon>
        <taxon>Bacillota</taxon>
        <taxon>Negativicutes</taxon>
        <taxon>Selenomonadales</taxon>
        <taxon>Sporomusaceae</taxon>
        <taxon>Pelosinus</taxon>
    </lineage>
</organism>
<dbReference type="Pfam" id="PF03466">
    <property type="entry name" value="LysR_substrate"/>
    <property type="match status" value="1"/>
</dbReference>
<reference evidence="6" key="1">
    <citation type="submission" date="2021-11" db="EMBL/GenBank/DDBJ databases">
        <title>Description of a new species Pelosinus isolated from the bottom sediments of Lake Baikal.</title>
        <authorList>
            <person name="Zakharyuk A."/>
        </authorList>
    </citation>
    <scope>NUCLEOTIDE SEQUENCE</scope>
    <source>
        <strain evidence="6">Bkl1</strain>
    </source>
</reference>
<dbReference type="Proteomes" id="UP001165492">
    <property type="component" value="Unassembled WGS sequence"/>
</dbReference>
<dbReference type="PRINTS" id="PR00039">
    <property type="entry name" value="HTHLYSR"/>
</dbReference>
<dbReference type="SUPFAM" id="SSF46785">
    <property type="entry name" value="Winged helix' DNA-binding domain"/>
    <property type="match status" value="1"/>
</dbReference>
<comment type="caution">
    <text evidence="6">The sequence shown here is derived from an EMBL/GenBank/DDBJ whole genome shotgun (WGS) entry which is preliminary data.</text>
</comment>
<evidence type="ECO:0000313" key="6">
    <source>
        <dbReference type="EMBL" id="MCC5466670.1"/>
    </source>
</evidence>
<dbReference type="RefSeq" id="WP_229535793.1">
    <property type="nucleotide sequence ID" value="NZ_JAJHJB010000021.1"/>
</dbReference>
<keyword evidence="2" id="KW-0805">Transcription regulation</keyword>
<dbReference type="InterPro" id="IPR000847">
    <property type="entry name" value="LysR_HTH_N"/>
</dbReference>
<name>A0ABS8HU22_9FIRM</name>
<sequence length="296" mass="33925">MDTVTIEAFLAVIRHGSLTEAANSLFISQSTLSGRLAELEREVGMILIDRGRGMRTLTLTDQGKEFLVIAKRWEDLVQDTKRIQSQTQSIMLSIGAVDTIHTYVLPSLYQALRKYGKDLNVRLKTHNSTELYLQVDRGEIDVAFTLLDLPMRNIIVRKFYSEPRVVLRREMPLRNTSEFIDAESLDLESEIFFEGDPAWHTWYQRWKDKNGYPSLQVDTAQLLVSLLNKDGAWAIVPQCIAQKMVAMGPFAYYRLVDPPPERICYKIQAKYPKSSSIEGINILNKCLDSLFNKDEN</sequence>
<evidence type="ECO:0000256" key="4">
    <source>
        <dbReference type="ARBA" id="ARBA00023163"/>
    </source>
</evidence>
<dbReference type="InterPro" id="IPR036390">
    <property type="entry name" value="WH_DNA-bd_sf"/>
</dbReference>
<accession>A0ABS8HU22</accession>
<dbReference type="InterPro" id="IPR005119">
    <property type="entry name" value="LysR_subst-bd"/>
</dbReference>
<dbReference type="SUPFAM" id="SSF53850">
    <property type="entry name" value="Periplasmic binding protein-like II"/>
    <property type="match status" value="1"/>
</dbReference>
<dbReference type="CDD" id="cd05466">
    <property type="entry name" value="PBP2_LTTR_substrate"/>
    <property type="match status" value="1"/>
</dbReference>
<evidence type="ECO:0000259" key="5">
    <source>
        <dbReference type="PROSITE" id="PS50931"/>
    </source>
</evidence>
<evidence type="ECO:0000256" key="3">
    <source>
        <dbReference type="ARBA" id="ARBA00023125"/>
    </source>
</evidence>
<dbReference type="EMBL" id="JAJHJB010000021">
    <property type="protein sequence ID" value="MCC5466670.1"/>
    <property type="molecule type" value="Genomic_DNA"/>
</dbReference>
<proteinExistence type="inferred from homology"/>
<gene>
    <name evidence="6" type="ORF">LMF89_15085</name>
</gene>
<keyword evidence="3" id="KW-0238">DNA-binding</keyword>
<evidence type="ECO:0000256" key="1">
    <source>
        <dbReference type="ARBA" id="ARBA00009437"/>
    </source>
</evidence>
<dbReference type="PANTHER" id="PTHR30346:SF0">
    <property type="entry name" value="HCA OPERON TRANSCRIPTIONAL ACTIVATOR HCAR"/>
    <property type="match status" value="1"/>
</dbReference>
<dbReference type="Gene3D" id="1.10.10.10">
    <property type="entry name" value="Winged helix-like DNA-binding domain superfamily/Winged helix DNA-binding domain"/>
    <property type="match status" value="1"/>
</dbReference>
<dbReference type="PANTHER" id="PTHR30346">
    <property type="entry name" value="TRANSCRIPTIONAL DUAL REGULATOR HCAR-RELATED"/>
    <property type="match status" value="1"/>
</dbReference>
<comment type="similarity">
    <text evidence="1">Belongs to the LysR transcriptional regulatory family.</text>
</comment>
<evidence type="ECO:0000313" key="7">
    <source>
        <dbReference type="Proteomes" id="UP001165492"/>
    </source>
</evidence>
<dbReference type="PROSITE" id="PS50931">
    <property type="entry name" value="HTH_LYSR"/>
    <property type="match status" value="1"/>
</dbReference>
<keyword evidence="4" id="KW-0804">Transcription</keyword>
<dbReference type="InterPro" id="IPR036388">
    <property type="entry name" value="WH-like_DNA-bd_sf"/>
</dbReference>